<comment type="caution">
    <text evidence="1">The sequence shown here is derived from an EMBL/GenBank/DDBJ whole genome shotgun (WGS) entry which is preliminary data.</text>
</comment>
<dbReference type="RefSeq" id="WP_281278898.1">
    <property type="nucleotide sequence ID" value="NZ_SCFM01000018.1"/>
</dbReference>
<proteinExistence type="predicted"/>
<dbReference type="Proteomes" id="UP001589609">
    <property type="component" value="Unassembled WGS sequence"/>
</dbReference>
<protein>
    <submittedName>
        <fullName evidence="1">Uncharacterized protein</fullName>
    </submittedName>
</protein>
<evidence type="ECO:0000313" key="1">
    <source>
        <dbReference type="EMBL" id="MFB9759532.1"/>
    </source>
</evidence>
<name>A0ABV5WGM9_9BACI</name>
<accession>A0ABV5WGM9</accession>
<organism evidence="1 2">
    <name type="scientific">Ectobacillus funiculus</name>
    <dbReference type="NCBI Taxonomy" id="137993"/>
    <lineage>
        <taxon>Bacteria</taxon>
        <taxon>Bacillati</taxon>
        <taxon>Bacillota</taxon>
        <taxon>Bacilli</taxon>
        <taxon>Bacillales</taxon>
        <taxon>Bacillaceae</taxon>
        <taxon>Ectobacillus</taxon>
    </lineage>
</organism>
<dbReference type="EMBL" id="JBHMAF010000073">
    <property type="protein sequence ID" value="MFB9759532.1"/>
    <property type="molecule type" value="Genomic_DNA"/>
</dbReference>
<reference evidence="1 2" key="1">
    <citation type="submission" date="2024-09" db="EMBL/GenBank/DDBJ databases">
        <authorList>
            <person name="Sun Q."/>
            <person name="Mori K."/>
        </authorList>
    </citation>
    <scope>NUCLEOTIDE SEQUENCE [LARGE SCALE GENOMIC DNA]</scope>
    <source>
        <strain evidence="1 2">JCM 11201</strain>
    </source>
</reference>
<gene>
    <name evidence="1" type="ORF">ACFFMS_13975</name>
</gene>
<evidence type="ECO:0000313" key="2">
    <source>
        <dbReference type="Proteomes" id="UP001589609"/>
    </source>
</evidence>
<sequence length="41" mass="4810">MAEYKEKNAAERQHFFLCFKKEYQIPTRSQLGASGNFRGKV</sequence>
<keyword evidence="2" id="KW-1185">Reference proteome</keyword>